<evidence type="ECO:0000256" key="1">
    <source>
        <dbReference type="ARBA" id="ARBA00023125"/>
    </source>
</evidence>
<organism evidence="4 5">
    <name type="scientific">Ruminococcus turbiniformis</name>
    <dbReference type="NCBI Taxonomy" id="2881258"/>
    <lineage>
        <taxon>Bacteria</taxon>
        <taxon>Bacillati</taxon>
        <taxon>Bacillota</taxon>
        <taxon>Clostridia</taxon>
        <taxon>Eubacteriales</taxon>
        <taxon>Oscillospiraceae</taxon>
        <taxon>Ruminococcus</taxon>
    </lineage>
</organism>
<dbReference type="PANTHER" id="PTHR46558:SF11">
    <property type="entry name" value="HTH-TYPE TRANSCRIPTIONAL REGULATOR XRE"/>
    <property type="match status" value="1"/>
</dbReference>
<dbReference type="RefSeq" id="WP_227707895.1">
    <property type="nucleotide sequence ID" value="NZ_JAJEQX010000016.1"/>
</dbReference>
<keyword evidence="1" id="KW-0238">DNA-binding</keyword>
<reference evidence="4 5" key="1">
    <citation type="submission" date="2021-10" db="EMBL/GenBank/DDBJ databases">
        <title>Anaerobic single-cell dispensing facilitates the cultivation of human gut bacteria.</title>
        <authorList>
            <person name="Afrizal A."/>
        </authorList>
    </citation>
    <scope>NUCLEOTIDE SEQUENCE [LARGE SCALE GENOMIC DNA]</scope>
    <source>
        <strain evidence="4 5">CLA-AA-H200</strain>
    </source>
</reference>
<dbReference type="EMBL" id="JAJEQX010000016">
    <property type="protein sequence ID" value="MCC2254756.1"/>
    <property type="molecule type" value="Genomic_DNA"/>
</dbReference>
<dbReference type="Gene3D" id="1.10.260.40">
    <property type="entry name" value="lambda repressor-like DNA-binding domains"/>
    <property type="match status" value="1"/>
</dbReference>
<name>A0ABS8FXI9_9FIRM</name>
<dbReference type="PROSITE" id="PS50943">
    <property type="entry name" value="HTH_CROC1"/>
    <property type="match status" value="1"/>
</dbReference>
<evidence type="ECO:0000259" key="3">
    <source>
        <dbReference type="PROSITE" id="PS50943"/>
    </source>
</evidence>
<sequence length="113" mass="12758">MKRFALCPEKQMTGKAEKSIGENIRQLRMQKGINQSALASELNIRRQTISAYERGVTLPDIFVLIRIADFFGITLDELTGRSIGKREGERIERGTGKNRSAEEKGMEAKEETL</sequence>
<dbReference type="InterPro" id="IPR010982">
    <property type="entry name" value="Lambda_DNA-bd_dom_sf"/>
</dbReference>
<dbReference type="InterPro" id="IPR001387">
    <property type="entry name" value="Cro/C1-type_HTH"/>
</dbReference>
<accession>A0ABS8FXI9</accession>
<evidence type="ECO:0000313" key="4">
    <source>
        <dbReference type="EMBL" id="MCC2254756.1"/>
    </source>
</evidence>
<dbReference type="PANTHER" id="PTHR46558">
    <property type="entry name" value="TRACRIPTIONAL REGULATORY PROTEIN-RELATED-RELATED"/>
    <property type="match status" value="1"/>
</dbReference>
<dbReference type="CDD" id="cd00093">
    <property type="entry name" value="HTH_XRE"/>
    <property type="match status" value="1"/>
</dbReference>
<dbReference type="SUPFAM" id="SSF47413">
    <property type="entry name" value="lambda repressor-like DNA-binding domains"/>
    <property type="match status" value="1"/>
</dbReference>
<feature type="region of interest" description="Disordered" evidence="2">
    <location>
        <begin position="84"/>
        <end position="113"/>
    </location>
</feature>
<dbReference type="Proteomes" id="UP001198151">
    <property type="component" value="Unassembled WGS sequence"/>
</dbReference>
<proteinExistence type="predicted"/>
<dbReference type="Pfam" id="PF01381">
    <property type="entry name" value="HTH_3"/>
    <property type="match status" value="1"/>
</dbReference>
<protein>
    <submittedName>
        <fullName evidence="4">Helix-turn-helix domain-containing protein</fullName>
    </submittedName>
</protein>
<feature type="domain" description="HTH cro/C1-type" evidence="3">
    <location>
        <begin position="24"/>
        <end position="78"/>
    </location>
</feature>
<keyword evidence="5" id="KW-1185">Reference proteome</keyword>
<evidence type="ECO:0000313" key="5">
    <source>
        <dbReference type="Proteomes" id="UP001198151"/>
    </source>
</evidence>
<evidence type="ECO:0000256" key="2">
    <source>
        <dbReference type="SAM" id="MobiDB-lite"/>
    </source>
</evidence>
<dbReference type="SMART" id="SM00530">
    <property type="entry name" value="HTH_XRE"/>
    <property type="match status" value="1"/>
</dbReference>
<gene>
    <name evidence="4" type="ORF">LKD70_10050</name>
</gene>
<comment type="caution">
    <text evidence="4">The sequence shown here is derived from an EMBL/GenBank/DDBJ whole genome shotgun (WGS) entry which is preliminary data.</text>
</comment>